<proteinExistence type="predicted"/>
<reference evidence="2 3" key="1">
    <citation type="submission" date="2024-04" db="EMBL/GenBank/DDBJ databases">
        <title>Phyllosticta paracitricarpa is synonymous to the EU quarantine fungus P. citricarpa based on phylogenomic analyses.</title>
        <authorList>
            <consortium name="Lawrence Berkeley National Laboratory"/>
            <person name="Van Ingen-Buijs V.A."/>
            <person name="Van Westerhoven A.C."/>
            <person name="Haridas S."/>
            <person name="Skiadas P."/>
            <person name="Martin F."/>
            <person name="Groenewald J.Z."/>
            <person name="Crous P.W."/>
            <person name="Seidl M.F."/>
        </authorList>
    </citation>
    <scope>NUCLEOTIDE SEQUENCE [LARGE SCALE GENOMIC DNA]</scope>
    <source>
        <strain evidence="2 3">CBS 123374</strain>
    </source>
</reference>
<feature type="compositionally biased region" description="Low complexity" evidence="1">
    <location>
        <begin position="41"/>
        <end position="53"/>
    </location>
</feature>
<evidence type="ECO:0000256" key="1">
    <source>
        <dbReference type="SAM" id="MobiDB-lite"/>
    </source>
</evidence>
<evidence type="ECO:0000313" key="3">
    <source>
        <dbReference type="Proteomes" id="UP001492380"/>
    </source>
</evidence>
<name>A0ABR1YNX9_9PEZI</name>
<feature type="region of interest" description="Disordered" evidence="1">
    <location>
        <begin position="41"/>
        <end position="64"/>
    </location>
</feature>
<dbReference type="EMBL" id="JBBWRZ010000006">
    <property type="protein sequence ID" value="KAK8234029.1"/>
    <property type="molecule type" value="Genomic_DNA"/>
</dbReference>
<accession>A0ABR1YNX9</accession>
<organism evidence="2 3">
    <name type="scientific">Phyllosticta capitalensis</name>
    <dbReference type="NCBI Taxonomy" id="121624"/>
    <lineage>
        <taxon>Eukaryota</taxon>
        <taxon>Fungi</taxon>
        <taxon>Dikarya</taxon>
        <taxon>Ascomycota</taxon>
        <taxon>Pezizomycotina</taxon>
        <taxon>Dothideomycetes</taxon>
        <taxon>Dothideomycetes incertae sedis</taxon>
        <taxon>Botryosphaeriales</taxon>
        <taxon>Phyllostictaceae</taxon>
        <taxon>Phyllosticta</taxon>
    </lineage>
</organism>
<comment type="caution">
    <text evidence="2">The sequence shown here is derived from an EMBL/GenBank/DDBJ whole genome shotgun (WGS) entry which is preliminary data.</text>
</comment>
<gene>
    <name evidence="2" type="ORF">HDK90DRAFT_287368</name>
</gene>
<evidence type="ECO:0000313" key="2">
    <source>
        <dbReference type="EMBL" id="KAK8234029.1"/>
    </source>
</evidence>
<sequence length="215" mass="23144">MTKLAPATRLAVMRMDYLDDIEEKRPGRSATLGINGAVAAAARRPAEAPTPTASGQSRAKAESESGPVVSGKCLFHVSARSSIVYVRYKKNHPRRASPNSSFPSLFLYPHPPPPLVLVTAPSFLCVNQLLAARLGLSLSALSLIVPLSQTGIQIKLLPLLHHCWPANLPQHAPAFLRRRDTTLKSLFFLDTSPHSTSSLIATVSLHGPPFHSAGH</sequence>
<dbReference type="Proteomes" id="UP001492380">
    <property type="component" value="Unassembled WGS sequence"/>
</dbReference>
<keyword evidence="3" id="KW-1185">Reference proteome</keyword>
<protein>
    <submittedName>
        <fullName evidence="2">Uncharacterized protein</fullName>
    </submittedName>
</protein>